<dbReference type="Proteomes" id="UP001151699">
    <property type="component" value="Chromosome C"/>
</dbReference>
<proteinExistence type="inferred from homology"/>
<comment type="similarity">
    <text evidence="3">Belongs to the complex I NDUFS4 subunit family.</text>
</comment>
<dbReference type="EMBL" id="WJQU01000004">
    <property type="protein sequence ID" value="KAJ6636214.1"/>
    <property type="molecule type" value="Genomic_DNA"/>
</dbReference>
<keyword evidence="7" id="KW-0679">Respiratory chain</keyword>
<evidence type="ECO:0000256" key="12">
    <source>
        <dbReference type="ARBA" id="ARBA00023128"/>
    </source>
</evidence>
<evidence type="ECO:0000256" key="9">
    <source>
        <dbReference type="ARBA" id="ARBA00022946"/>
    </source>
</evidence>
<evidence type="ECO:0000313" key="19">
    <source>
        <dbReference type="Proteomes" id="UP001151699"/>
    </source>
</evidence>
<dbReference type="GO" id="GO:0005840">
    <property type="term" value="C:ribosome"/>
    <property type="evidence" value="ECO:0007669"/>
    <property type="project" value="UniProtKB-KW"/>
</dbReference>
<dbReference type="GO" id="GO:0022900">
    <property type="term" value="P:electron transport chain"/>
    <property type="evidence" value="ECO:0007669"/>
    <property type="project" value="InterPro"/>
</dbReference>
<dbReference type="InterPro" id="IPR035566">
    <property type="entry name" value="Ribosomal_protein_bL20_C"/>
</dbReference>
<dbReference type="GO" id="GO:0003735">
    <property type="term" value="F:structural constituent of ribosome"/>
    <property type="evidence" value="ECO:0007669"/>
    <property type="project" value="InterPro"/>
</dbReference>
<keyword evidence="11" id="KW-0249">Electron transport</keyword>
<keyword evidence="6" id="KW-0813">Transport</keyword>
<evidence type="ECO:0000256" key="4">
    <source>
        <dbReference type="ARBA" id="ARBA00007698"/>
    </source>
</evidence>
<evidence type="ECO:0000256" key="1">
    <source>
        <dbReference type="ARBA" id="ARBA00003195"/>
    </source>
</evidence>
<keyword evidence="12" id="KW-0496">Mitochondrion</keyword>
<evidence type="ECO:0000256" key="6">
    <source>
        <dbReference type="ARBA" id="ARBA00022448"/>
    </source>
</evidence>
<dbReference type="InterPro" id="IPR006885">
    <property type="entry name" value="NADH_UbQ_FeS_4_mit-like"/>
</dbReference>
<dbReference type="OrthoDB" id="3089at2759"/>
<dbReference type="CDD" id="cd07026">
    <property type="entry name" value="Ribosomal_L20"/>
    <property type="match status" value="1"/>
</dbReference>
<dbReference type="GO" id="GO:0006412">
    <property type="term" value="P:translation"/>
    <property type="evidence" value="ECO:0007669"/>
    <property type="project" value="InterPro"/>
</dbReference>
<comment type="caution">
    <text evidence="18">The sequence shown here is derived from an EMBL/GenBank/DDBJ whole genome shotgun (WGS) entry which is preliminary data.</text>
</comment>
<dbReference type="InterPro" id="IPR038532">
    <property type="entry name" value="NDUFS4-like_sf"/>
</dbReference>
<dbReference type="GO" id="GO:1990904">
    <property type="term" value="C:ribonucleoprotein complex"/>
    <property type="evidence" value="ECO:0007669"/>
    <property type="project" value="UniProtKB-KW"/>
</dbReference>
<dbReference type="NCBIfam" id="TIGR01032">
    <property type="entry name" value="rplT_bact"/>
    <property type="match status" value="1"/>
</dbReference>
<dbReference type="PANTHER" id="PTHR12219:SF8">
    <property type="entry name" value="NADH DEHYDROGENASE [UBIQUINONE] IRON-SULFUR PROTEIN 4, MITOCHONDRIAL"/>
    <property type="match status" value="1"/>
</dbReference>
<protein>
    <recommendedName>
        <fullName evidence="15">Large ribosomal subunit protein bL20m</fullName>
    </recommendedName>
    <alternativeName>
        <fullName evidence="16">39S ribosomal protein L20, mitochondrial</fullName>
    </alternativeName>
    <alternativeName>
        <fullName evidence="5">NADH dehydrogenase [ubiquinone] iron-sulfur protein 4, mitochondrial</fullName>
    </alternativeName>
</protein>
<dbReference type="Gene3D" id="3.30.160.190">
    <property type="entry name" value="atu1810 like domain"/>
    <property type="match status" value="1"/>
</dbReference>
<evidence type="ECO:0000256" key="15">
    <source>
        <dbReference type="ARBA" id="ARBA00072767"/>
    </source>
</evidence>
<dbReference type="GO" id="GO:0019843">
    <property type="term" value="F:rRNA binding"/>
    <property type="evidence" value="ECO:0007669"/>
    <property type="project" value="InterPro"/>
</dbReference>
<organism evidence="18 19">
    <name type="scientific">Pseudolycoriella hygida</name>
    <dbReference type="NCBI Taxonomy" id="35572"/>
    <lineage>
        <taxon>Eukaryota</taxon>
        <taxon>Metazoa</taxon>
        <taxon>Ecdysozoa</taxon>
        <taxon>Arthropoda</taxon>
        <taxon>Hexapoda</taxon>
        <taxon>Insecta</taxon>
        <taxon>Pterygota</taxon>
        <taxon>Neoptera</taxon>
        <taxon>Endopterygota</taxon>
        <taxon>Diptera</taxon>
        <taxon>Nematocera</taxon>
        <taxon>Sciaroidea</taxon>
        <taxon>Sciaridae</taxon>
        <taxon>Pseudolycoriella</taxon>
    </lineage>
</organism>
<evidence type="ECO:0000256" key="10">
    <source>
        <dbReference type="ARBA" id="ARBA00022980"/>
    </source>
</evidence>
<keyword evidence="8" id="KW-0999">Mitochondrion inner membrane</keyword>
<keyword evidence="9" id="KW-0809">Transit peptide</keyword>
<dbReference type="InterPro" id="IPR005813">
    <property type="entry name" value="Ribosomal_bL20"/>
</dbReference>
<dbReference type="GO" id="GO:0005743">
    <property type="term" value="C:mitochondrial inner membrane"/>
    <property type="evidence" value="ECO:0007669"/>
    <property type="project" value="UniProtKB-SubCell"/>
</dbReference>
<evidence type="ECO:0000313" key="18">
    <source>
        <dbReference type="EMBL" id="KAJ6636214.1"/>
    </source>
</evidence>
<keyword evidence="14 17" id="KW-0687">Ribonucleoprotein</keyword>
<evidence type="ECO:0000256" key="8">
    <source>
        <dbReference type="ARBA" id="ARBA00022792"/>
    </source>
</evidence>
<dbReference type="PANTHER" id="PTHR12219">
    <property type="entry name" value="NADH-UBIQUINONE OXIDOREDUCTASE"/>
    <property type="match status" value="1"/>
</dbReference>
<comment type="function">
    <text evidence="1">Accessory subunit of the mitochondrial membrane respiratory chain NADH dehydrogenase (Complex I), that is believed not to be involved in catalysis. Complex I functions in the transfer of electrons from NADH to the respiratory chain. The immediate electron acceptor for the enzyme is believed to be ubiquinone.</text>
</comment>
<gene>
    <name evidence="18" type="primary">ND-18</name>
    <name evidence="18" type="ORF">Bhyg_14802</name>
</gene>
<dbReference type="AlphaFoldDB" id="A0A9Q0MSK2"/>
<dbReference type="FunFam" id="1.10.1900.20:FF:000001">
    <property type="entry name" value="50S ribosomal protein L20"/>
    <property type="match status" value="1"/>
</dbReference>
<dbReference type="Pfam" id="PF04800">
    <property type="entry name" value="NDUS4"/>
    <property type="match status" value="1"/>
</dbReference>
<accession>A0A9Q0MSK2</accession>
<keyword evidence="13" id="KW-0472">Membrane</keyword>
<dbReference type="Gene3D" id="6.10.160.10">
    <property type="match status" value="1"/>
</dbReference>
<evidence type="ECO:0000256" key="5">
    <source>
        <dbReference type="ARBA" id="ARBA00015796"/>
    </source>
</evidence>
<evidence type="ECO:0000256" key="16">
    <source>
        <dbReference type="ARBA" id="ARBA00076245"/>
    </source>
</evidence>
<evidence type="ECO:0000256" key="7">
    <source>
        <dbReference type="ARBA" id="ARBA00022660"/>
    </source>
</evidence>
<name>A0A9Q0MSK2_9DIPT</name>
<evidence type="ECO:0000256" key="2">
    <source>
        <dbReference type="ARBA" id="ARBA00004273"/>
    </source>
</evidence>
<sequence>MSSLLRTIVRTGNLQWRAALSTTSAKYGEDISKATTHKEAPIVDADVILHADEHREKAKLSGLISIPVEKDISPISGVPSEHIRSRRVRIYIPAKNAMQSGTNNVNNWEMEFDTRERWENPLMGWTSTGDPLSNMKVEFNSKEEAIVHCEKNGWSWYIDGEEKPSKKRNKNYGVNFAPVASSVFSTQLSLSDNNNKGINNRLTIKSTMVFTTIVSLVRSRGPDEFWRKRKIFKISAHFLGRRRNIYSVAVRNVHRALAYATKGRKLKKDDMQELWDTRIAGACTQFGITREAFRESLLKSDVLLNRKVLADLAIWEPKTFEAIVNTCRQRAVLDGIPGINEIHTDNKFVNTTGDKV</sequence>
<dbReference type="FunFam" id="3.30.160.190:FF:000001">
    <property type="entry name" value="NADH-ubiquinone oxidoreductase 21 kDa subunit mitochondrial"/>
    <property type="match status" value="1"/>
</dbReference>
<comment type="subcellular location">
    <subcellularLocation>
        <location evidence="2">Mitochondrion inner membrane</location>
    </subcellularLocation>
</comment>
<reference evidence="18" key="1">
    <citation type="submission" date="2022-07" db="EMBL/GenBank/DDBJ databases">
        <authorList>
            <person name="Trinca V."/>
            <person name="Uliana J.V.C."/>
            <person name="Torres T.T."/>
            <person name="Ward R.J."/>
            <person name="Monesi N."/>
        </authorList>
    </citation>
    <scope>NUCLEOTIDE SEQUENCE</scope>
    <source>
        <strain evidence="18">HSMRA1968</strain>
        <tissue evidence="18">Whole embryos</tissue>
    </source>
</reference>
<comment type="similarity">
    <text evidence="4 17">Belongs to the bacterial ribosomal protein bL20 family.</text>
</comment>
<evidence type="ECO:0000256" key="13">
    <source>
        <dbReference type="ARBA" id="ARBA00023136"/>
    </source>
</evidence>
<evidence type="ECO:0000256" key="17">
    <source>
        <dbReference type="RuleBase" id="RU000561"/>
    </source>
</evidence>
<keyword evidence="19" id="KW-1185">Reference proteome</keyword>
<keyword evidence="10 17" id="KW-0689">Ribosomal protein</keyword>
<dbReference type="Gene3D" id="1.10.1900.20">
    <property type="entry name" value="Ribosomal protein L20"/>
    <property type="match status" value="1"/>
</dbReference>
<dbReference type="SUPFAM" id="SSF74731">
    <property type="entry name" value="Ribosomal protein L20"/>
    <property type="match status" value="1"/>
</dbReference>
<dbReference type="PRINTS" id="PR00062">
    <property type="entry name" value="RIBOSOMALL20"/>
</dbReference>
<evidence type="ECO:0000256" key="3">
    <source>
        <dbReference type="ARBA" id="ARBA00005882"/>
    </source>
</evidence>
<evidence type="ECO:0000256" key="14">
    <source>
        <dbReference type="ARBA" id="ARBA00023274"/>
    </source>
</evidence>
<evidence type="ECO:0000256" key="11">
    <source>
        <dbReference type="ARBA" id="ARBA00022982"/>
    </source>
</evidence>
<dbReference type="Pfam" id="PF00453">
    <property type="entry name" value="Ribosomal_L20"/>
    <property type="match status" value="1"/>
</dbReference>